<accession>A0A1L9RLS2</accession>
<keyword evidence="2" id="KW-1185">Reference proteome</keyword>
<reference evidence="2" key="1">
    <citation type="journal article" date="2017" name="Genome Biol.">
        <title>Comparative genomics reveals high biological diversity and specific adaptations in the industrially and medically important fungal genus Aspergillus.</title>
        <authorList>
            <person name="de Vries R.P."/>
            <person name="Riley R."/>
            <person name="Wiebenga A."/>
            <person name="Aguilar-Osorio G."/>
            <person name="Amillis S."/>
            <person name="Uchima C.A."/>
            <person name="Anderluh G."/>
            <person name="Asadollahi M."/>
            <person name="Askin M."/>
            <person name="Barry K."/>
            <person name="Battaglia E."/>
            <person name="Bayram O."/>
            <person name="Benocci T."/>
            <person name="Braus-Stromeyer S.A."/>
            <person name="Caldana C."/>
            <person name="Canovas D."/>
            <person name="Cerqueira G.C."/>
            <person name="Chen F."/>
            <person name="Chen W."/>
            <person name="Choi C."/>
            <person name="Clum A."/>
            <person name="Dos Santos R.A."/>
            <person name="Damasio A.R."/>
            <person name="Diallinas G."/>
            <person name="Emri T."/>
            <person name="Fekete E."/>
            <person name="Flipphi M."/>
            <person name="Freyberg S."/>
            <person name="Gallo A."/>
            <person name="Gournas C."/>
            <person name="Habgood R."/>
            <person name="Hainaut M."/>
            <person name="Harispe M.L."/>
            <person name="Henrissat B."/>
            <person name="Hilden K.S."/>
            <person name="Hope R."/>
            <person name="Hossain A."/>
            <person name="Karabika E."/>
            <person name="Karaffa L."/>
            <person name="Karanyi Z."/>
            <person name="Krasevec N."/>
            <person name="Kuo A."/>
            <person name="Kusch H."/>
            <person name="LaButti K."/>
            <person name="Lagendijk E.L."/>
            <person name="Lapidus A."/>
            <person name="Levasseur A."/>
            <person name="Lindquist E."/>
            <person name="Lipzen A."/>
            <person name="Logrieco A.F."/>
            <person name="MacCabe A."/>
            <person name="Maekelae M.R."/>
            <person name="Malavazi I."/>
            <person name="Melin P."/>
            <person name="Meyer V."/>
            <person name="Mielnichuk N."/>
            <person name="Miskei M."/>
            <person name="Molnar A.P."/>
            <person name="Mule G."/>
            <person name="Ngan C.Y."/>
            <person name="Orejas M."/>
            <person name="Orosz E."/>
            <person name="Ouedraogo J.P."/>
            <person name="Overkamp K.M."/>
            <person name="Park H.-S."/>
            <person name="Perrone G."/>
            <person name="Piumi F."/>
            <person name="Punt P.J."/>
            <person name="Ram A.F."/>
            <person name="Ramon A."/>
            <person name="Rauscher S."/>
            <person name="Record E."/>
            <person name="Riano-Pachon D.M."/>
            <person name="Robert V."/>
            <person name="Roehrig J."/>
            <person name="Ruller R."/>
            <person name="Salamov A."/>
            <person name="Salih N.S."/>
            <person name="Samson R.A."/>
            <person name="Sandor E."/>
            <person name="Sanguinetti M."/>
            <person name="Schuetze T."/>
            <person name="Sepcic K."/>
            <person name="Shelest E."/>
            <person name="Sherlock G."/>
            <person name="Sophianopoulou V."/>
            <person name="Squina F.M."/>
            <person name="Sun H."/>
            <person name="Susca A."/>
            <person name="Todd R.B."/>
            <person name="Tsang A."/>
            <person name="Unkles S.E."/>
            <person name="van de Wiele N."/>
            <person name="van Rossen-Uffink D."/>
            <person name="Oliveira J.V."/>
            <person name="Vesth T.C."/>
            <person name="Visser J."/>
            <person name="Yu J.-H."/>
            <person name="Zhou M."/>
            <person name="Andersen M.R."/>
            <person name="Archer D.B."/>
            <person name="Baker S.E."/>
            <person name="Benoit I."/>
            <person name="Brakhage A.A."/>
            <person name="Braus G.H."/>
            <person name="Fischer R."/>
            <person name="Frisvad J.C."/>
            <person name="Goldman G.H."/>
            <person name="Houbraken J."/>
            <person name="Oakley B."/>
            <person name="Pocsi I."/>
            <person name="Scazzocchio C."/>
            <person name="Seiboth B."/>
            <person name="vanKuyk P.A."/>
            <person name="Wortman J."/>
            <person name="Dyer P.S."/>
            <person name="Grigoriev I.V."/>
        </authorList>
    </citation>
    <scope>NUCLEOTIDE SEQUENCE [LARGE SCALE GENOMIC DNA]</scope>
    <source>
        <strain evidence="2">DTO 134E9</strain>
    </source>
</reference>
<dbReference type="Proteomes" id="UP000184383">
    <property type="component" value="Unassembled WGS sequence"/>
</dbReference>
<dbReference type="EMBL" id="KV878212">
    <property type="protein sequence ID" value="OJJ35872.1"/>
    <property type="molecule type" value="Genomic_DNA"/>
</dbReference>
<sequence>MRSFYAFAPLTVALRAAAMYDDWYFGNMFTLGPTSDDVYITKATYSLVPPPVPCGSVQDKSEAPWLSIWVGVSESMSSQAEDLFQPLLNWSPDQESQACPATNKEWCVATSTYHLSGQVQQPYVTVPNDSQLDFTITVDNESDKIIQQVSINGKEVSKQSDAKSISPRFIYSSNECYLDACGTVNSYTWSNMTIHLSGADKSFGDSLALDEASSSGLKTSDNGKTWHVDSIKIDKDYFYEDKEKRECSSS</sequence>
<organism evidence="1 2">
    <name type="scientific">Aspergillus wentii DTO 134E9</name>
    <dbReference type="NCBI Taxonomy" id="1073089"/>
    <lineage>
        <taxon>Eukaryota</taxon>
        <taxon>Fungi</taxon>
        <taxon>Dikarya</taxon>
        <taxon>Ascomycota</taxon>
        <taxon>Pezizomycotina</taxon>
        <taxon>Eurotiomycetes</taxon>
        <taxon>Eurotiomycetidae</taxon>
        <taxon>Eurotiales</taxon>
        <taxon>Aspergillaceae</taxon>
        <taxon>Aspergillus</taxon>
        <taxon>Aspergillus subgen. Cremei</taxon>
    </lineage>
</organism>
<name>A0A1L9RLS2_ASPWE</name>
<proteinExistence type="predicted"/>
<evidence type="ECO:0000313" key="1">
    <source>
        <dbReference type="EMBL" id="OJJ35872.1"/>
    </source>
</evidence>
<dbReference type="AlphaFoldDB" id="A0A1L9RLS2"/>
<dbReference type="RefSeq" id="XP_040689548.1">
    <property type="nucleotide sequence ID" value="XM_040839435.1"/>
</dbReference>
<dbReference type="VEuPathDB" id="FungiDB:ASPWEDRAFT_740924"/>
<dbReference type="GeneID" id="63755283"/>
<gene>
    <name evidence="1" type="ORF">ASPWEDRAFT_740924</name>
</gene>
<dbReference type="OrthoDB" id="5086500at2759"/>
<evidence type="ECO:0000313" key="2">
    <source>
        <dbReference type="Proteomes" id="UP000184383"/>
    </source>
</evidence>
<protein>
    <submittedName>
        <fullName evidence="1">Uncharacterized protein</fullName>
    </submittedName>
</protein>